<dbReference type="Pfam" id="PF01549">
    <property type="entry name" value="ShK"/>
    <property type="match status" value="2"/>
</dbReference>
<proteinExistence type="predicted"/>
<keyword evidence="2 3" id="KW-1015">Disulfide bond</keyword>
<evidence type="ECO:0000313" key="7">
    <source>
        <dbReference type="Proteomes" id="UP000035682"/>
    </source>
</evidence>
<reference evidence="6 7" key="1">
    <citation type="submission" date="2014-09" db="EMBL/GenBank/DDBJ databases">
        <authorList>
            <person name="Martin A.A."/>
        </authorList>
    </citation>
    <scope>NUCLEOTIDE SEQUENCE</scope>
    <source>
        <strain evidence="7">ED321</strain>
        <strain evidence="6">ED321 Heterogonic</strain>
    </source>
</reference>
<gene>
    <name evidence="6 8 9" type="ORF">SRAE_2000491300</name>
</gene>
<dbReference type="OMA" id="NANDCTT"/>
<evidence type="ECO:0000313" key="8">
    <source>
        <dbReference type="WBParaSite" id="SRAE_2000491300.1"/>
    </source>
</evidence>
<protein>
    <submittedName>
        <fullName evidence="6 8">ShKT domain-containing protein</fullName>
    </submittedName>
</protein>
<dbReference type="WBParaSite" id="SRAE_2000491300.1">
    <property type="protein sequence ID" value="SRAE_2000491300.1"/>
    <property type="gene ID" value="WBGene00265160"/>
</dbReference>
<dbReference type="InterPro" id="IPR003582">
    <property type="entry name" value="ShKT_dom"/>
</dbReference>
<name>A0A090N092_STRRB</name>
<organism evidence="6">
    <name type="scientific">Strongyloides ratti</name>
    <name type="common">Parasitic roundworm</name>
    <dbReference type="NCBI Taxonomy" id="34506"/>
    <lineage>
        <taxon>Eukaryota</taxon>
        <taxon>Metazoa</taxon>
        <taxon>Ecdysozoa</taxon>
        <taxon>Nematoda</taxon>
        <taxon>Chromadorea</taxon>
        <taxon>Rhabditida</taxon>
        <taxon>Tylenchina</taxon>
        <taxon>Panagrolaimomorpha</taxon>
        <taxon>Strongyloidoidea</taxon>
        <taxon>Strongyloididae</taxon>
        <taxon>Strongyloides</taxon>
    </lineage>
</organism>
<dbReference type="RefSeq" id="XP_024509479.1">
    <property type="nucleotide sequence ID" value="XM_024643854.1"/>
</dbReference>
<evidence type="ECO:0000259" key="5">
    <source>
        <dbReference type="PROSITE" id="PS51670"/>
    </source>
</evidence>
<evidence type="ECO:0000256" key="3">
    <source>
        <dbReference type="PROSITE-ProRule" id="PRU01005"/>
    </source>
</evidence>
<reference evidence="8" key="2">
    <citation type="submission" date="2020-12" db="UniProtKB">
        <authorList>
            <consortium name="WormBaseParasite"/>
        </authorList>
    </citation>
    <scope>IDENTIFICATION</scope>
</reference>
<dbReference type="WormBase" id="SRAE_2000491300">
    <property type="protein sequence ID" value="SRP07949"/>
    <property type="gene ID" value="WBGene00265160"/>
</dbReference>
<dbReference type="eggNOG" id="ENOG502SSZ5">
    <property type="taxonomic scope" value="Eukaryota"/>
</dbReference>
<dbReference type="AlphaFoldDB" id="A0A090N092"/>
<feature type="signal peptide" evidence="4">
    <location>
        <begin position="1"/>
        <end position="22"/>
    </location>
</feature>
<dbReference type="Gene3D" id="1.10.10.1940">
    <property type="match status" value="2"/>
</dbReference>
<dbReference type="PROSITE" id="PS51670">
    <property type="entry name" value="SHKT"/>
    <property type="match status" value="2"/>
</dbReference>
<feature type="chain" id="PRO_5015031502" evidence="4">
    <location>
        <begin position="23"/>
        <end position="240"/>
    </location>
</feature>
<comment type="caution">
    <text evidence="3">Lacks conserved residue(s) required for the propagation of feature annotation.</text>
</comment>
<dbReference type="PANTHER" id="PTHR46219">
    <property type="entry name" value="PROTEIN CBG11138"/>
    <property type="match status" value="1"/>
</dbReference>
<keyword evidence="7" id="KW-1185">Reference proteome</keyword>
<evidence type="ECO:0000313" key="6">
    <source>
        <dbReference type="EMBL" id="CEF70280.1"/>
    </source>
</evidence>
<keyword evidence="1 4" id="KW-0732">Signal</keyword>
<dbReference type="GeneID" id="36382653"/>
<dbReference type="OrthoDB" id="5855340at2759"/>
<feature type="domain" description="ShKT" evidence="5">
    <location>
        <begin position="206"/>
        <end position="240"/>
    </location>
</feature>
<accession>A0A090N092</accession>
<dbReference type="PANTHER" id="PTHR46219:SF5">
    <property type="entry name" value="SHKT DOMAIN-CONTAINING PROTEIN"/>
    <property type="match status" value="1"/>
</dbReference>
<evidence type="ECO:0000313" key="9">
    <source>
        <dbReference type="WormBase" id="SRAE_2000491300"/>
    </source>
</evidence>
<dbReference type="Proteomes" id="UP000035682">
    <property type="component" value="Unplaced"/>
</dbReference>
<evidence type="ECO:0000256" key="2">
    <source>
        <dbReference type="ARBA" id="ARBA00023157"/>
    </source>
</evidence>
<dbReference type="CTD" id="36382653"/>
<dbReference type="SMART" id="SM00254">
    <property type="entry name" value="ShKT"/>
    <property type="match status" value="2"/>
</dbReference>
<evidence type="ECO:0000256" key="4">
    <source>
        <dbReference type="SAM" id="SignalP"/>
    </source>
</evidence>
<dbReference type="STRING" id="34506.A0A090N092"/>
<dbReference type="FunFam" id="1.10.10.1940:FF:000002">
    <property type="entry name" value="PHAryngeal gland Toxin-related"/>
    <property type="match status" value="1"/>
</dbReference>
<feature type="domain" description="ShKT" evidence="5">
    <location>
        <begin position="153"/>
        <end position="191"/>
    </location>
</feature>
<dbReference type="EMBL" id="LN609529">
    <property type="protein sequence ID" value="CEF70280.1"/>
    <property type="molecule type" value="Genomic_DNA"/>
</dbReference>
<evidence type="ECO:0000256" key="1">
    <source>
        <dbReference type="ARBA" id="ARBA00022729"/>
    </source>
</evidence>
<sequence>MESSKLLLIAVLYLLGSPIAYAGDSVTCTAGGGQCTGTLKCVTLGADSVCVDQCTVADVATQCGTGATCGDVTDLDGATVKICATAKGCLTDTDCKNADPTKPICNLYVLQCEAAAVVTTTTTTVASNTTVIDTTTPTTTTTIKQVIITSPPCVDKVVGGPNDCSALASYCTNELYLDLMKEKCPKTCGYCSNNGNSSGSSGTSTCRNALSDCVNKAYLCNTSVYKNFMKTNCAATCGYC</sequence>
<feature type="disulfide bond" evidence="3">
    <location>
        <begin position="206"/>
        <end position="240"/>
    </location>
</feature>